<dbReference type="EMBL" id="JACRTC010000001">
    <property type="protein sequence ID" value="MBC8569278.1"/>
    <property type="molecule type" value="Genomic_DNA"/>
</dbReference>
<organism evidence="3 4">
    <name type="scientific">Zongyangia hominis</name>
    <dbReference type="NCBI Taxonomy" id="2763677"/>
    <lineage>
        <taxon>Bacteria</taxon>
        <taxon>Bacillati</taxon>
        <taxon>Bacillota</taxon>
        <taxon>Clostridia</taxon>
        <taxon>Eubacteriales</taxon>
        <taxon>Oscillospiraceae</taxon>
        <taxon>Zongyangia</taxon>
    </lineage>
</organism>
<evidence type="ECO:0000313" key="3">
    <source>
        <dbReference type="EMBL" id="MBC8569278.1"/>
    </source>
</evidence>
<protein>
    <submittedName>
        <fullName evidence="3">CotH kinase family protein</fullName>
    </submittedName>
</protein>
<feature type="compositionally biased region" description="Low complexity" evidence="1">
    <location>
        <begin position="392"/>
        <end position="409"/>
    </location>
</feature>
<name>A0A926E8R1_9FIRM</name>
<feature type="compositionally biased region" description="Gly residues" evidence="1">
    <location>
        <begin position="410"/>
        <end position="419"/>
    </location>
</feature>
<dbReference type="InterPro" id="IPR014867">
    <property type="entry name" value="Spore_coat_CotH_CotH2/3/7"/>
</dbReference>
<keyword evidence="2" id="KW-0812">Transmembrane</keyword>
<reference evidence="3" key="1">
    <citation type="submission" date="2020-08" db="EMBL/GenBank/DDBJ databases">
        <title>Genome public.</title>
        <authorList>
            <person name="Liu C."/>
            <person name="Sun Q."/>
        </authorList>
    </citation>
    <scope>NUCLEOTIDE SEQUENCE</scope>
    <source>
        <strain evidence="3">NSJ-54</strain>
    </source>
</reference>
<dbReference type="AlphaFoldDB" id="A0A926E8R1"/>
<evidence type="ECO:0000313" key="4">
    <source>
        <dbReference type="Proteomes" id="UP000660861"/>
    </source>
</evidence>
<feature type="transmembrane region" description="Helical" evidence="2">
    <location>
        <begin position="496"/>
        <end position="519"/>
    </location>
</feature>
<feature type="region of interest" description="Disordered" evidence="1">
    <location>
        <begin position="331"/>
        <end position="423"/>
    </location>
</feature>
<keyword evidence="2" id="KW-0472">Membrane</keyword>
<feature type="region of interest" description="Disordered" evidence="1">
    <location>
        <begin position="1"/>
        <end position="86"/>
    </location>
</feature>
<feature type="compositionally biased region" description="Polar residues" evidence="1">
    <location>
        <begin position="23"/>
        <end position="39"/>
    </location>
</feature>
<keyword evidence="4" id="KW-1185">Reference proteome</keyword>
<dbReference type="GO" id="GO:0016301">
    <property type="term" value="F:kinase activity"/>
    <property type="evidence" value="ECO:0007669"/>
    <property type="project" value="UniProtKB-KW"/>
</dbReference>
<accession>A0A926E8R1</accession>
<feature type="compositionally biased region" description="Polar residues" evidence="1">
    <location>
        <begin position="1"/>
        <end position="11"/>
    </location>
</feature>
<evidence type="ECO:0000256" key="1">
    <source>
        <dbReference type="SAM" id="MobiDB-lite"/>
    </source>
</evidence>
<evidence type="ECO:0000256" key="2">
    <source>
        <dbReference type="SAM" id="Phobius"/>
    </source>
</evidence>
<comment type="caution">
    <text evidence="3">The sequence shown here is derived from an EMBL/GenBank/DDBJ whole genome shotgun (WGS) entry which is preliminary data.</text>
</comment>
<gene>
    <name evidence="3" type="ORF">H8709_00345</name>
</gene>
<keyword evidence="3" id="KW-0418">Kinase</keyword>
<keyword evidence="2" id="KW-1133">Transmembrane helix</keyword>
<dbReference type="Pfam" id="PF08757">
    <property type="entry name" value="CotH"/>
    <property type="match status" value="1"/>
</dbReference>
<dbReference type="PANTHER" id="PTHR40050">
    <property type="entry name" value="INNER SPORE COAT PROTEIN H"/>
    <property type="match status" value="1"/>
</dbReference>
<keyword evidence="3" id="KW-0808">Transferase</keyword>
<proteinExistence type="predicted"/>
<feature type="compositionally biased region" description="Low complexity" evidence="1">
    <location>
        <begin position="354"/>
        <end position="370"/>
    </location>
</feature>
<sequence>MPNGTPPSESGGQEDKAPPAAASPQNGGTSESDSTLESDATSEHNDTDASGNTSSPAAGESPTPPSGGQGFPGMADTEKDGNFGGRGGAGADLVYTDDEIDSYSTIFDSAVFDSDEADYERVIEALKQLNEGADLESAVDVDSTLRYIAANAVLVNLDSYFGTMLHNYYLYEEDGRLSVLPWDYNLSFGGFQSGDASAAVNFPIDTPVSGATLAERPLIGKLLEVEEYQETYHSYLRQIVDGYFLNGTFANTIKMIDSLIGDYVRTDPTAFYTYDEYVEATGMLEDFGQLRALSVDGQLNGTIPSTTDGQKEDSASLIDASSINLAVMGTQGGMGGGRAEMGMGRPDGMGNDTASQAGESSGQSGEAAGQPGESTGQPGEAAVKTDGATDQTGDVPGQPPGGTDTPDGEGPSGFPGGGQDVQMPDADTIAKALEIVGEDADKLSGEQKARLLELGLSEEQIAMVQQMLLGGGNFPGGGKILRTGSMPGAGQDSDSALIELAIAGGGAALLLLATAFAALKKRRRDVRR</sequence>
<dbReference type="Proteomes" id="UP000660861">
    <property type="component" value="Unassembled WGS sequence"/>
</dbReference>
<dbReference type="PANTHER" id="PTHR40050:SF1">
    <property type="entry name" value="INNER SPORE COAT PROTEIN H"/>
    <property type="match status" value="1"/>
</dbReference>